<dbReference type="PROSITE" id="PS00018">
    <property type="entry name" value="EF_HAND_1"/>
    <property type="match status" value="1"/>
</dbReference>
<keyword evidence="2" id="KW-0175">Coiled coil</keyword>
<evidence type="ECO:0000256" key="3">
    <source>
        <dbReference type="SAM" id="MobiDB-lite"/>
    </source>
</evidence>
<accession>A0A081AWY1</accession>
<feature type="region of interest" description="Disordered" evidence="3">
    <location>
        <begin position="1008"/>
        <end position="1029"/>
    </location>
</feature>
<dbReference type="InterPro" id="IPR002048">
    <property type="entry name" value="EF_hand_dom"/>
</dbReference>
<feature type="region of interest" description="Disordered" evidence="3">
    <location>
        <begin position="546"/>
        <end position="578"/>
    </location>
</feature>
<organism evidence="5 6">
    <name type="scientific">Phytophthora nicotianae P1976</name>
    <dbReference type="NCBI Taxonomy" id="1317066"/>
    <lineage>
        <taxon>Eukaryota</taxon>
        <taxon>Sar</taxon>
        <taxon>Stramenopiles</taxon>
        <taxon>Oomycota</taxon>
        <taxon>Peronosporomycetes</taxon>
        <taxon>Peronosporales</taxon>
        <taxon>Peronosporaceae</taxon>
        <taxon>Phytophthora</taxon>
    </lineage>
</organism>
<dbReference type="InterPro" id="IPR018247">
    <property type="entry name" value="EF_Hand_1_Ca_BS"/>
</dbReference>
<evidence type="ECO:0000313" key="6">
    <source>
        <dbReference type="Proteomes" id="UP000028582"/>
    </source>
</evidence>
<feature type="coiled-coil region" evidence="2">
    <location>
        <begin position="305"/>
        <end position="332"/>
    </location>
</feature>
<dbReference type="GO" id="GO:0005509">
    <property type="term" value="F:calcium ion binding"/>
    <property type="evidence" value="ECO:0007669"/>
    <property type="project" value="InterPro"/>
</dbReference>
<name>A0A081AWY1_PHYNI</name>
<evidence type="ECO:0000256" key="1">
    <source>
        <dbReference type="ARBA" id="ARBA00022837"/>
    </source>
</evidence>
<proteinExistence type="predicted"/>
<gene>
    <name evidence="5" type="ORF">F444_02598</name>
</gene>
<dbReference type="Proteomes" id="UP000028582">
    <property type="component" value="Unassembled WGS sequence"/>
</dbReference>
<dbReference type="FunFam" id="1.10.238.10:FF:000390">
    <property type="entry name" value="Uncharacterized protein"/>
    <property type="match status" value="1"/>
</dbReference>
<protein>
    <recommendedName>
        <fullName evidence="4">EF-hand domain-containing protein</fullName>
    </recommendedName>
</protein>
<dbReference type="CDD" id="cd00051">
    <property type="entry name" value="EFh"/>
    <property type="match status" value="1"/>
</dbReference>
<sequence>MVVEVKYCLRIRRDKNTQTWTLAVFTTMPPPRLVQFSDSGPLLFPRYVDADNLHNEDEDSDRVVHNQSVLRVADLLGVPMSSLTPRKHCGSPRAAAFTAPSAPQSPSLFRHSSPFTKRKRTASPRVSAMSPLNVVPRAPSPVGELPTDSVVSFASLMSPSAGIARIRSPRRAILGQSDVHKITKWLQSLSHEAASFSSYALYCDMLFRESRVLTQGKPVPNRLQTAIAFHCLCKATSVFARHEDILLRICDGLGAAIYMNNDPSLVRNGEIDALEFFTRLTTFYEQHTIFYQQKQDLQQEMLRQQALHQQRLDEERARNEQLKQLHQQLQVNKLDAITTKKTHAKDLNGKLQNVLLNFQYVNDQEKEKIVLGAVEALQAQVSATAVVAIADQMDPVEKDKLMSNLLQDKMKGITQQIEEQVLVKSNAQQNMIIERSAARITRFQALMLDVIKNPNSGESRKENSSAEVDDCLCEHDRKVLEIVGDVVDELEREKAKTTSLEQRLEEAEKLANELRLKNNSLMNEAEERARKCEQQLQELRDQIANAQNSTDDKSFQTDEDFEELQRHNESGGKRKRHFSAADSDDDLILKNRAKNKFGYGIANIIDQAKIAPSKVRKILLKRKPLTLNELHSIIIGYYQAKMFQDVQDDSSGKPRNNLAQFIMEMYILHYGLKDLAISQLVFLDAAIRKNARESARVRTFGLLTGSLDPESHACSVQGVDFFLLVVVIIFNAGVYKKGRKQAVTIAQNLKTFFGDGIFVSPKSVTVKHELVCQAIDLAFSFTRNEPGGPLSQLKDEIHQKCLANGGGLDIDMVLEKIMNYWFVLYEHQIQDIHNMFAIVDTNGDGTLDFQEFCELVSVLEPTMDRRDALALYNRAAGEDNVIDKDEFVQVMLAHQRGVILEEFYGGVSNKKILMGIEQRKNTLLPLGSSATTGQEKEEGSFDLLTAAMASVSMTSDSLEDDDEEDRNVDDKTETQRVQENVSFQALTRLSTWATEAKRKLRRAIPKNIESTKEEEKRTVATPDNFQGDTARLLRQALQKS</sequence>
<evidence type="ECO:0000313" key="5">
    <source>
        <dbReference type="EMBL" id="ETO83392.1"/>
    </source>
</evidence>
<dbReference type="AlphaFoldDB" id="A0A081AWY1"/>
<evidence type="ECO:0000259" key="4">
    <source>
        <dbReference type="PROSITE" id="PS50222"/>
    </source>
</evidence>
<feature type="compositionally biased region" description="Acidic residues" evidence="3">
    <location>
        <begin position="957"/>
        <end position="967"/>
    </location>
</feature>
<dbReference type="SMART" id="SM00054">
    <property type="entry name" value="EFh"/>
    <property type="match status" value="1"/>
</dbReference>
<feature type="domain" description="EF-hand" evidence="4">
    <location>
        <begin position="827"/>
        <end position="862"/>
    </location>
</feature>
<feature type="region of interest" description="Disordered" evidence="3">
    <location>
        <begin position="952"/>
        <end position="974"/>
    </location>
</feature>
<feature type="compositionally biased region" description="Basic and acidic residues" evidence="3">
    <location>
        <begin position="563"/>
        <end position="572"/>
    </location>
</feature>
<comment type="caution">
    <text evidence="5">The sequence shown here is derived from an EMBL/GenBank/DDBJ whole genome shotgun (WGS) entry which is preliminary data.</text>
</comment>
<keyword evidence="1" id="KW-0106">Calcium</keyword>
<feature type="region of interest" description="Disordered" evidence="3">
    <location>
        <begin position="87"/>
        <end position="123"/>
    </location>
</feature>
<dbReference type="EMBL" id="ANJA01000513">
    <property type="protein sequence ID" value="ETO83392.1"/>
    <property type="molecule type" value="Genomic_DNA"/>
</dbReference>
<reference evidence="5 6" key="1">
    <citation type="submission" date="2013-11" db="EMBL/GenBank/DDBJ databases">
        <title>The Genome Sequence of Phytophthora parasitica P1976.</title>
        <authorList>
            <consortium name="The Broad Institute Genomics Platform"/>
            <person name="Russ C."/>
            <person name="Tyler B."/>
            <person name="Panabieres F."/>
            <person name="Shan W."/>
            <person name="Tripathy S."/>
            <person name="Grunwald N."/>
            <person name="Machado M."/>
            <person name="Johnson C.S."/>
            <person name="Walker B."/>
            <person name="Young S."/>
            <person name="Zeng Q."/>
            <person name="Gargeya S."/>
            <person name="Fitzgerald M."/>
            <person name="Haas B."/>
            <person name="Abouelleil A."/>
            <person name="Allen A.W."/>
            <person name="Alvarado L."/>
            <person name="Arachchi H.M."/>
            <person name="Berlin A.M."/>
            <person name="Chapman S.B."/>
            <person name="Gainer-Dewar J."/>
            <person name="Goldberg J."/>
            <person name="Griggs A."/>
            <person name="Gujja S."/>
            <person name="Hansen M."/>
            <person name="Howarth C."/>
            <person name="Imamovic A."/>
            <person name="Ireland A."/>
            <person name="Larimer J."/>
            <person name="McCowan C."/>
            <person name="Murphy C."/>
            <person name="Pearson M."/>
            <person name="Poon T.W."/>
            <person name="Priest M."/>
            <person name="Roberts A."/>
            <person name="Saif S."/>
            <person name="Shea T."/>
            <person name="Sisk P."/>
            <person name="Sykes S."/>
            <person name="Wortman J."/>
            <person name="Nusbaum C."/>
            <person name="Birren B."/>
        </authorList>
    </citation>
    <scope>NUCLEOTIDE SEQUENCE [LARGE SCALE GENOMIC DNA]</scope>
    <source>
        <strain evidence="5 6">P1976</strain>
    </source>
</reference>
<dbReference type="InterPro" id="IPR011992">
    <property type="entry name" value="EF-hand-dom_pair"/>
</dbReference>
<dbReference type="PANTHER" id="PTHR34894">
    <property type="entry name" value="SAM-DEPENDENT METHYLTRANSFERASE RSMI, CONSERVED SITE"/>
    <property type="match status" value="1"/>
</dbReference>
<dbReference type="PANTHER" id="PTHR34894:SF5">
    <property type="entry name" value="EF-HAND DOMAIN-CONTAINING PROTEIN"/>
    <property type="match status" value="1"/>
</dbReference>
<dbReference type="Pfam" id="PF00036">
    <property type="entry name" value="EF-hand_1"/>
    <property type="match status" value="1"/>
</dbReference>
<feature type="compositionally biased region" description="Basic and acidic residues" evidence="3">
    <location>
        <begin position="1009"/>
        <end position="1018"/>
    </location>
</feature>
<dbReference type="Gene3D" id="1.10.238.10">
    <property type="entry name" value="EF-hand"/>
    <property type="match status" value="1"/>
</dbReference>
<dbReference type="PROSITE" id="PS50222">
    <property type="entry name" value="EF_HAND_2"/>
    <property type="match status" value="1"/>
</dbReference>
<dbReference type="OrthoDB" id="195966at2759"/>
<dbReference type="SUPFAM" id="SSF47473">
    <property type="entry name" value="EF-hand"/>
    <property type="match status" value="1"/>
</dbReference>
<evidence type="ECO:0000256" key="2">
    <source>
        <dbReference type="SAM" id="Coils"/>
    </source>
</evidence>